<keyword evidence="2" id="KW-1185">Reference proteome</keyword>
<evidence type="ECO:0000313" key="1">
    <source>
        <dbReference type="EMBL" id="WCT13675.1"/>
    </source>
</evidence>
<gene>
    <name evidence="1" type="ORF">PQO05_06965</name>
</gene>
<accession>A0ABY7TC74</accession>
<sequence>MVKLTREEIYKLGWEQPMTEIARMYKISDVGFRKACVRMNIPIPAVAHWMKVRSGRKVPKPKLPLPWKGKAFIELEERAADEPVKSPSAKHKLAKKIAIEKLPFKVPDRLTSPDPLIIAARENLNTMKDISYPGMAVTGKKQLDIRVAPASIGRALRFMDTLIKCLRARGHQYETDIKGNYVVIRGIKLKVKFRELTTKSKINKPYRDYDWRPNGKLVFRLDGNYRRDWKDLKLQLMEDQLPRILAKLEVSQSRKRMTI</sequence>
<name>A0ABY7TC74_9SPHI</name>
<organism evidence="1 2">
    <name type="scientific">Mucilaginibacter jinjuensis</name>
    <dbReference type="NCBI Taxonomy" id="1176721"/>
    <lineage>
        <taxon>Bacteria</taxon>
        <taxon>Pseudomonadati</taxon>
        <taxon>Bacteroidota</taxon>
        <taxon>Sphingobacteriia</taxon>
        <taxon>Sphingobacteriales</taxon>
        <taxon>Sphingobacteriaceae</taxon>
        <taxon>Mucilaginibacter</taxon>
    </lineage>
</organism>
<reference evidence="1 2" key="1">
    <citation type="submission" date="2023-02" db="EMBL/GenBank/DDBJ databases">
        <title>Genome sequence of Mucilaginibacter jinjuensis strain KACC 16571.</title>
        <authorList>
            <person name="Kim S."/>
            <person name="Heo J."/>
            <person name="Kwon S.-W."/>
        </authorList>
    </citation>
    <scope>NUCLEOTIDE SEQUENCE [LARGE SCALE GENOMIC DNA]</scope>
    <source>
        <strain evidence="1 2">KACC 16571</strain>
    </source>
</reference>
<protein>
    <submittedName>
        <fullName evidence="1">Uncharacterized protein</fullName>
    </submittedName>
</protein>
<dbReference type="RefSeq" id="WP_273631981.1">
    <property type="nucleotide sequence ID" value="NZ_CP117167.1"/>
</dbReference>
<dbReference type="Proteomes" id="UP001216139">
    <property type="component" value="Chromosome"/>
</dbReference>
<proteinExistence type="predicted"/>
<dbReference type="EMBL" id="CP117167">
    <property type="protein sequence ID" value="WCT13675.1"/>
    <property type="molecule type" value="Genomic_DNA"/>
</dbReference>
<evidence type="ECO:0000313" key="2">
    <source>
        <dbReference type="Proteomes" id="UP001216139"/>
    </source>
</evidence>